<dbReference type="PANTHER" id="PTHR22028:SF5">
    <property type="entry name" value="COILED-COIL DOMAIN-CONTAINING PROTEIN 191"/>
    <property type="match status" value="1"/>
</dbReference>
<evidence type="ECO:0000313" key="3">
    <source>
        <dbReference type="EMBL" id="KAG9469887.1"/>
    </source>
</evidence>
<evidence type="ECO:0000256" key="1">
    <source>
        <dbReference type="SAM" id="Coils"/>
    </source>
</evidence>
<feature type="region of interest" description="Disordered" evidence="2">
    <location>
        <begin position="471"/>
        <end position="491"/>
    </location>
</feature>
<feature type="compositionally biased region" description="Polar residues" evidence="2">
    <location>
        <begin position="601"/>
        <end position="610"/>
    </location>
</feature>
<keyword evidence="1" id="KW-0175">Coiled coil</keyword>
<protein>
    <recommendedName>
        <fullName evidence="5">Coiled-coil domain containing 191</fullName>
    </recommendedName>
</protein>
<dbReference type="EMBL" id="WNTK01000405">
    <property type="protein sequence ID" value="KAG9469887.1"/>
    <property type="molecule type" value="Genomic_DNA"/>
</dbReference>
<accession>A0A8J6EIH5</accession>
<dbReference type="PANTHER" id="PTHR22028">
    <property type="entry name" value="SFI1 SPINDLE BODY DOMAIN-CONTAINING PROTEIN-RELATED"/>
    <property type="match status" value="1"/>
</dbReference>
<reference evidence="3" key="1">
    <citation type="thesis" date="2020" institute="ProQuest LLC" country="789 East Eisenhower Parkway, Ann Arbor, MI, USA">
        <title>Comparative Genomics and Chromosome Evolution.</title>
        <authorList>
            <person name="Mudd A.B."/>
        </authorList>
    </citation>
    <scope>NUCLEOTIDE SEQUENCE</scope>
    <source>
        <strain evidence="3">HN-11 Male</strain>
        <tissue evidence="3">Kidney and liver</tissue>
    </source>
</reference>
<evidence type="ECO:0008006" key="5">
    <source>
        <dbReference type="Google" id="ProtNLM"/>
    </source>
</evidence>
<evidence type="ECO:0000256" key="2">
    <source>
        <dbReference type="SAM" id="MobiDB-lite"/>
    </source>
</evidence>
<proteinExistence type="predicted"/>
<feature type="region of interest" description="Disordered" evidence="2">
    <location>
        <begin position="600"/>
        <end position="621"/>
    </location>
</feature>
<name>A0A8J6EIH5_ELECQ</name>
<feature type="coiled-coil region" evidence="1">
    <location>
        <begin position="501"/>
        <end position="528"/>
    </location>
</feature>
<gene>
    <name evidence="3" type="ORF">GDO78_019426</name>
</gene>
<organism evidence="3 4">
    <name type="scientific">Eleutherodactylus coqui</name>
    <name type="common">Puerto Rican coqui</name>
    <dbReference type="NCBI Taxonomy" id="57060"/>
    <lineage>
        <taxon>Eukaryota</taxon>
        <taxon>Metazoa</taxon>
        <taxon>Chordata</taxon>
        <taxon>Craniata</taxon>
        <taxon>Vertebrata</taxon>
        <taxon>Euteleostomi</taxon>
        <taxon>Amphibia</taxon>
        <taxon>Batrachia</taxon>
        <taxon>Anura</taxon>
        <taxon>Neobatrachia</taxon>
        <taxon>Hyloidea</taxon>
        <taxon>Eleutherodactylidae</taxon>
        <taxon>Eleutherodactylinae</taxon>
        <taxon>Eleutherodactylus</taxon>
        <taxon>Eleutherodactylus</taxon>
    </lineage>
</organism>
<dbReference type="InterPro" id="IPR052270">
    <property type="entry name" value="CACF_protein"/>
</dbReference>
<keyword evidence="4" id="KW-1185">Reference proteome</keyword>
<comment type="caution">
    <text evidence="3">The sequence shown here is derived from an EMBL/GenBank/DDBJ whole genome shotgun (WGS) entry which is preliminary data.</text>
</comment>
<evidence type="ECO:0000313" key="4">
    <source>
        <dbReference type="Proteomes" id="UP000770717"/>
    </source>
</evidence>
<feature type="compositionally biased region" description="Polar residues" evidence="2">
    <location>
        <begin position="474"/>
        <end position="484"/>
    </location>
</feature>
<dbReference type="Proteomes" id="UP000770717">
    <property type="component" value="Unassembled WGS sequence"/>
</dbReference>
<dbReference type="OrthoDB" id="9906560at2759"/>
<dbReference type="AlphaFoldDB" id="A0A8J6EIH5"/>
<sequence length="815" mass="95906">MIVPSIQRVEQASEFAVSEVFSPKRPAAQRPAHQALYLQSVDQLHDHDDAYTEAQDLLSEWLNNKLKVELLSDDDNEPEVENMEPAKPSPPEFIKYNRFDDLYNYLEKETESSNTQDFLQQLLQKEVVDSGILESLRSEKSTKIPKQRDPRVTMEVRHQQVKENRMRRQKEVEKRRQELALKKSALTEAQMLLQEEDKHKMLKAKKEEEEIQREMVKLRKEMSERKKVMEEARRAEQRRRELEKKEIVGAEGELQEHEQERRRLEKQAKIQELLHQVYAENHRCLQKHFSIWYKLVLERRVKMGKARALGDWKLQLRTFRAWRDHAWSGKMEREAQQMEKELRDHNRKQQVATECYNKRLLRRCLIEWQLCCQCEKGKRQLEAQKEETKRKMAALLDAASSVGGQKESNEDQRVGTVNNHETVVPKVEEDGSTKAEVLVTSQKKVAEKLTAGPRHTWQVTLQHARLTPAELEQHSLQPHSSPQGSGHKKLSPYGENFESRHAFQQKLIEEQKQQLQEQKEMILGLMENQRLMIAKQEAKTASAVTAELSGRNIAARVTHRTGSSPSTPGSPAQATLHRLPISSTPSERLNTSPAHCAISISKRTGGSSTPHPAVTDEEKQRRLRREQEILERAKQHNERRLLRCWGLEPWKKLLAQCRQNVERAESHYCRVLLSRSLLCWSQAVKEVVSEKIQRAERLCATILLRRTLQQWLKYKDYLSIQEERAVRRHRANLRRKTFMAWLNVTQEEKIAMWEKQRMAAKHNQRRILSNTLRTWRQFPKVMRELRLQEERREMLRKRVAEILPDFRISPDNRGL</sequence>
<feature type="region of interest" description="Disordered" evidence="2">
    <location>
        <begin position="141"/>
        <end position="172"/>
    </location>
</feature>